<organism evidence="7 8">
    <name type="scientific">Echeneis naucrates</name>
    <name type="common">Live sharksucker</name>
    <dbReference type="NCBI Taxonomy" id="173247"/>
    <lineage>
        <taxon>Eukaryota</taxon>
        <taxon>Metazoa</taxon>
        <taxon>Chordata</taxon>
        <taxon>Craniata</taxon>
        <taxon>Vertebrata</taxon>
        <taxon>Euteleostomi</taxon>
        <taxon>Actinopterygii</taxon>
        <taxon>Neopterygii</taxon>
        <taxon>Teleostei</taxon>
        <taxon>Neoteleostei</taxon>
        <taxon>Acanthomorphata</taxon>
        <taxon>Carangaria</taxon>
        <taxon>Carangiformes</taxon>
        <taxon>Echeneidae</taxon>
        <taxon>Echeneis</taxon>
    </lineage>
</organism>
<dbReference type="InterPro" id="IPR000719">
    <property type="entry name" value="Prot_kinase_dom"/>
</dbReference>
<dbReference type="SMART" id="SM00220">
    <property type="entry name" value="S_TKc"/>
    <property type="match status" value="1"/>
</dbReference>
<dbReference type="GO" id="GO:0007224">
    <property type="term" value="P:smoothened signaling pathway"/>
    <property type="evidence" value="ECO:0007669"/>
    <property type="project" value="TreeGrafter"/>
</dbReference>
<protein>
    <recommendedName>
        <fullName evidence="6">Protein kinase domain-containing protein</fullName>
    </recommendedName>
</protein>
<keyword evidence="3" id="KW-0547">Nucleotide-binding</keyword>
<dbReference type="Gene3D" id="3.30.200.20">
    <property type="entry name" value="Phosphorylase Kinase, domain 1"/>
    <property type="match status" value="1"/>
</dbReference>
<dbReference type="GO" id="GO:0004674">
    <property type="term" value="F:protein serine/threonine kinase activity"/>
    <property type="evidence" value="ECO:0007669"/>
    <property type="project" value="UniProtKB-KW"/>
</dbReference>
<name>A0A665WH00_ECHNA</name>
<dbReference type="InParanoid" id="A0A665WH00"/>
<dbReference type="SUPFAM" id="SSF56112">
    <property type="entry name" value="Protein kinase-like (PK-like)"/>
    <property type="match status" value="1"/>
</dbReference>
<dbReference type="GO" id="GO:0003713">
    <property type="term" value="F:transcription coactivator activity"/>
    <property type="evidence" value="ECO:0007669"/>
    <property type="project" value="TreeGrafter"/>
</dbReference>
<dbReference type="InterPro" id="IPR011009">
    <property type="entry name" value="Kinase-like_dom_sf"/>
</dbReference>
<dbReference type="InterPro" id="IPR050494">
    <property type="entry name" value="Ser_Thr_dual-spec_kinase"/>
</dbReference>
<evidence type="ECO:0000256" key="3">
    <source>
        <dbReference type="ARBA" id="ARBA00022741"/>
    </source>
</evidence>
<proteinExistence type="predicted"/>
<accession>A0A665WH00</accession>
<reference evidence="7" key="2">
    <citation type="submission" date="2025-08" db="UniProtKB">
        <authorList>
            <consortium name="Ensembl"/>
        </authorList>
    </citation>
    <scope>IDENTIFICATION</scope>
</reference>
<evidence type="ECO:0000256" key="1">
    <source>
        <dbReference type="ARBA" id="ARBA00022527"/>
    </source>
</evidence>
<dbReference type="InterPro" id="IPR008271">
    <property type="entry name" value="Ser/Thr_kinase_AS"/>
</dbReference>
<dbReference type="PROSITE" id="PS00108">
    <property type="entry name" value="PROTEIN_KINASE_ST"/>
    <property type="match status" value="1"/>
</dbReference>
<dbReference type="Ensembl" id="ENSENLT00000043952.1">
    <property type="protein sequence ID" value="ENSENLP00000042857.1"/>
    <property type="gene ID" value="ENSENLG00000018321.1"/>
</dbReference>
<dbReference type="GO" id="GO:0004713">
    <property type="term" value="F:protein tyrosine kinase activity"/>
    <property type="evidence" value="ECO:0007669"/>
    <property type="project" value="TreeGrafter"/>
</dbReference>
<dbReference type="GO" id="GO:0042771">
    <property type="term" value="P:intrinsic apoptotic signaling pathway in response to DNA damage by p53 class mediator"/>
    <property type="evidence" value="ECO:0007669"/>
    <property type="project" value="TreeGrafter"/>
</dbReference>
<dbReference type="PROSITE" id="PS50011">
    <property type="entry name" value="PROTEIN_KINASE_DOM"/>
    <property type="match status" value="1"/>
</dbReference>
<evidence type="ECO:0000256" key="5">
    <source>
        <dbReference type="ARBA" id="ARBA00022840"/>
    </source>
</evidence>
<dbReference type="OMA" id="PWHTSIT"/>
<dbReference type="PANTHER" id="PTHR24058">
    <property type="entry name" value="DUAL SPECIFICITY PROTEIN KINASE"/>
    <property type="match status" value="1"/>
</dbReference>
<dbReference type="GO" id="GO:0045944">
    <property type="term" value="P:positive regulation of transcription by RNA polymerase II"/>
    <property type="evidence" value="ECO:0007669"/>
    <property type="project" value="TreeGrafter"/>
</dbReference>
<dbReference type="GO" id="GO:0003714">
    <property type="term" value="F:transcription corepressor activity"/>
    <property type="evidence" value="ECO:0007669"/>
    <property type="project" value="TreeGrafter"/>
</dbReference>
<evidence type="ECO:0000256" key="4">
    <source>
        <dbReference type="ARBA" id="ARBA00022777"/>
    </source>
</evidence>
<keyword evidence="8" id="KW-1185">Reference proteome</keyword>
<reference evidence="7" key="1">
    <citation type="submission" date="2021-04" db="EMBL/GenBank/DDBJ databases">
        <authorList>
            <consortium name="Wellcome Sanger Institute Data Sharing"/>
        </authorList>
    </citation>
    <scope>NUCLEOTIDE SEQUENCE [LARGE SCALE GENOMIC DNA]</scope>
</reference>
<sequence>KENKVFINFTGEGVFGKVAKCRDLMTKESVAVKIHKQSTTDGTVEWEVDMLKKVRALDPEKTNIVRFIDHFISEDYSCIAFEMLEMSLWDLVRRRQQPLSLHEIRPVTHQLLGAFEALKKIGIIHADLKPDNVMLVSLRHQPYKIKLIDFGLAVPSNKVRVGATMQAESYRAPEVTLGLPLSEAVDMWGVGCVMAFLYFGTNLFPNGCPYHRIKTMVQLVGLPAKHHMLYGVSTTVYFSWGSQVGWRLRTPAEYEAVTGEKPEVRERFFDSFKNLMDAVKRCPPKTDDVEYKDRREFFYLLKSCLNPNPELRITPREALSHNFVTMAHLRDDLAANSLM</sequence>
<evidence type="ECO:0000256" key="2">
    <source>
        <dbReference type="ARBA" id="ARBA00022679"/>
    </source>
</evidence>
<dbReference type="GO" id="GO:0046332">
    <property type="term" value="F:SMAD binding"/>
    <property type="evidence" value="ECO:0007669"/>
    <property type="project" value="TreeGrafter"/>
</dbReference>
<dbReference type="PANTHER" id="PTHR24058:SF53">
    <property type="entry name" value="HOMEODOMAIN-INTERACTING PROTEIN KINASE 2"/>
    <property type="match status" value="1"/>
</dbReference>
<reference evidence="7" key="3">
    <citation type="submission" date="2025-09" db="UniProtKB">
        <authorList>
            <consortium name="Ensembl"/>
        </authorList>
    </citation>
    <scope>IDENTIFICATION</scope>
</reference>
<evidence type="ECO:0000259" key="6">
    <source>
        <dbReference type="PROSITE" id="PS50011"/>
    </source>
</evidence>
<dbReference type="GO" id="GO:0005524">
    <property type="term" value="F:ATP binding"/>
    <property type="evidence" value="ECO:0007669"/>
    <property type="project" value="UniProtKB-KW"/>
</dbReference>
<keyword evidence="5" id="KW-0067">ATP-binding</keyword>
<keyword evidence="2" id="KW-0808">Transferase</keyword>
<dbReference type="AlphaFoldDB" id="A0A665WH00"/>
<dbReference type="Proteomes" id="UP000472264">
    <property type="component" value="Chromosome 22"/>
</dbReference>
<dbReference type="Pfam" id="PF00069">
    <property type="entry name" value="Pkinase"/>
    <property type="match status" value="1"/>
</dbReference>
<dbReference type="Gene3D" id="1.10.510.10">
    <property type="entry name" value="Transferase(Phosphotransferase) domain 1"/>
    <property type="match status" value="1"/>
</dbReference>
<feature type="domain" description="Protein kinase" evidence="6">
    <location>
        <begin position="4"/>
        <end position="324"/>
    </location>
</feature>
<dbReference type="GO" id="GO:0016605">
    <property type="term" value="C:PML body"/>
    <property type="evidence" value="ECO:0007669"/>
    <property type="project" value="TreeGrafter"/>
</dbReference>
<evidence type="ECO:0000313" key="8">
    <source>
        <dbReference type="Proteomes" id="UP000472264"/>
    </source>
</evidence>
<evidence type="ECO:0000313" key="7">
    <source>
        <dbReference type="Ensembl" id="ENSENLP00000042857.1"/>
    </source>
</evidence>
<keyword evidence="1" id="KW-0723">Serine/threonine-protein kinase</keyword>
<keyword evidence="4" id="KW-0418">Kinase</keyword>
<dbReference type="GO" id="GO:0005737">
    <property type="term" value="C:cytoplasm"/>
    <property type="evidence" value="ECO:0007669"/>
    <property type="project" value="TreeGrafter"/>
</dbReference>